<dbReference type="Gene3D" id="3.40.50.880">
    <property type="match status" value="1"/>
</dbReference>
<evidence type="ECO:0000259" key="10">
    <source>
        <dbReference type="Pfam" id="PF02449"/>
    </source>
</evidence>
<protein>
    <recommendedName>
        <fullName evidence="3">beta-galactosidase</fullName>
        <ecNumber evidence="3">3.2.1.23</ecNumber>
    </recommendedName>
</protein>
<dbReference type="InterPro" id="IPR029062">
    <property type="entry name" value="Class_I_gatase-like"/>
</dbReference>
<dbReference type="RefSeq" id="WP_092365748.1">
    <property type="nucleotide sequence ID" value="NZ_FOIM01000017.1"/>
</dbReference>
<evidence type="ECO:0000256" key="8">
    <source>
        <dbReference type="ARBA" id="ARBA00023295"/>
    </source>
</evidence>
<dbReference type="InterPro" id="IPR017853">
    <property type="entry name" value="GH"/>
</dbReference>
<dbReference type="SUPFAM" id="SSF51445">
    <property type="entry name" value="(Trans)glycosidases"/>
    <property type="match status" value="1"/>
</dbReference>
<comment type="catalytic activity">
    <reaction evidence="1">
        <text>Hydrolysis of terminal non-reducing beta-D-galactose residues in beta-D-galactosides.</text>
        <dbReference type="EC" id="3.2.1.23"/>
    </reaction>
</comment>
<keyword evidence="13" id="KW-1185">Reference proteome</keyword>
<dbReference type="Gene3D" id="3.20.20.80">
    <property type="entry name" value="Glycosidases"/>
    <property type="match status" value="1"/>
</dbReference>
<proteinExistence type="inferred from homology"/>
<dbReference type="InterPro" id="IPR013738">
    <property type="entry name" value="Beta_galactosidase_Trimer"/>
</dbReference>
<dbReference type="PROSITE" id="PS00659">
    <property type="entry name" value="GLYCOSYL_HYDROL_F5"/>
    <property type="match status" value="1"/>
</dbReference>
<dbReference type="GO" id="GO:0004565">
    <property type="term" value="F:beta-galactosidase activity"/>
    <property type="evidence" value="ECO:0007669"/>
    <property type="project" value="UniProtKB-EC"/>
</dbReference>
<evidence type="ECO:0000313" key="13">
    <source>
        <dbReference type="Proteomes" id="UP000198508"/>
    </source>
</evidence>
<keyword evidence="8" id="KW-0326">Glycosidase</keyword>
<dbReference type="SUPFAM" id="SSF52317">
    <property type="entry name" value="Class I glutamine amidotransferase-like"/>
    <property type="match status" value="1"/>
</dbReference>
<dbReference type="GO" id="GO:0000272">
    <property type="term" value="P:polysaccharide catabolic process"/>
    <property type="evidence" value="ECO:0007669"/>
    <property type="project" value="UniProtKB-KW"/>
</dbReference>
<evidence type="ECO:0000256" key="7">
    <source>
        <dbReference type="ARBA" id="ARBA00023277"/>
    </source>
</evidence>
<evidence type="ECO:0000256" key="4">
    <source>
        <dbReference type="ARBA" id="ARBA00022723"/>
    </source>
</evidence>
<dbReference type="STRING" id="460384.SAMN05216313_11733"/>
<evidence type="ECO:0000256" key="3">
    <source>
        <dbReference type="ARBA" id="ARBA00012756"/>
    </source>
</evidence>
<gene>
    <name evidence="12" type="ORF">SAMN05216313_11733</name>
</gene>
<dbReference type="EC" id="3.2.1.23" evidence="3"/>
<dbReference type="Pfam" id="PF02449">
    <property type="entry name" value="Glyco_hydro_42"/>
    <property type="match status" value="1"/>
</dbReference>
<comment type="similarity">
    <text evidence="2">Belongs to the glycosyl hydrolase 42 family.</text>
</comment>
<dbReference type="AlphaFoldDB" id="A0A1I0HPZ9"/>
<dbReference type="GO" id="GO:0046872">
    <property type="term" value="F:metal ion binding"/>
    <property type="evidence" value="ECO:0007669"/>
    <property type="project" value="UniProtKB-KW"/>
</dbReference>
<evidence type="ECO:0000259" key="11">
    <source>
        <dbReference type="Pfam" id="PF08532"/>
    </source>
</evidence>
<feature type="domain" description="Beta-galactosidase trimerisation" evidence="11">
    <location>
        <begin position="430"/>
        <end position="590"/>
    </location>
</feature>
<dbReference type="GO" id="GO:0009341">
    <property type="term" value="C:beta-galactosidase complex"/>
    <property type="evidence" value="ECO:0007669"/>
    <property type="project" value="InterPro"/>
</dbReference>
<organism evidence="12 13">
    <name type="scientific">Enterocloster lavalensis</name>
    <dbReference type="NCBI Taxonomy" id="460384"/>
    <lineage>
        <taxon>Bacteria</taxon>
        <taxon>Bacillati</taxon>
        <taxon>Bacillota</taxon>
        <taxon>Clostridia</taxon>
        <taxon>Lachnospirales</taxon>
        <taxon>Lachnospiraceae</taxon>
        <taxon>Enterocloster</taxon>
    </lineage>
</organism>
<feature type="domain" description="Glycoside hydrolase family 42 N-terminal" evidence="10">
    <location>
        <begin position="9"/>
        <end position="378"/>
    </location>
</feature>
<dbReference type="Proteomes" id="UP000198508">
    <property type="component" value="Unassembled WGS sequence"/>
</dbReference>
<dbReference type="InterPro" id="IPR003476">
    <property type="entry name" value="Glyco_hydro_42"/>
</dbReference>
<name>A0A1I0HPZ9_9FIRM</name>
<evidence type="ECO:0000256" key="6">
    <source>
        <dbReference type="ARBA" id="ARBA00022833"/>
    </source>
</evidence>
<sequence>MLYGAQYYRPPFPGRACWRRDLAHMKELGFNCVKHWAVWNWIEREPGCFDFSELDELVALSREYGLQVVINTVPEGAPYWTYEGNEEDLYRTADGQRVAYGGPANLPSGGWPGLCMDKPEFAALVAAFIEETARHFADEPAVIAIDVWNEPHLEPMYDYRSNMLCYCRHSRAAFRAWLKGKYPSLDALNRAWYRTYSSWEQVEPPPRFGTWADMLDWRRFWLDNLAGWLKLRAGAARRGAPGKVVQTHVAYSGILGNRIVGGLGNELGDEFLLAREVDWFGLSSFPKWLMGPDHAYRHLIHNEMVAEAAHGKLFYQVELQGGAGKPGLLGGEVPDAGDVKIWNWNTISAGGKGTVYWQYAPEPAGVESPGFGLTGFAGEDTPRSLAASECAGRLNLPELDAAVRVPAENAVYASRSSDLLTFASERREEMYAGSLSGVFRAAYERGIPVRFLHEDYIGELAEATVRFLYLPLPLVLSERETEHLVRFVERGGTLVSEACPGLYRPDGLLDQEGTALGRLFGLGHREIQGLPDWGMVTACCEDGTVFAGKWYRQLVNPGQDVRVLARFEDGEAAVTERLLGKGRAVWIGTYPSYYHEHGFELDGGGKRDGTRDLLTRFMSLGGYGIIEKVEVPECESSGISLAPVVRLHRLEGEYLLTVVNHLEREARVKVWFREEQAFAGGPGKCLELTVPARDGTCARWSSSRR</sequence>
<keyword evidence="6" id="KW-0862">Zinc</keyword>
<dbReference type="PANTHER" id="PTHR36447">
    <property type="entry name" value="BETA-GALACTOSIDASE GANA"/>
    <property type="match status" value="1"/>
</dbReference>
<dbReference type="InterPro" id="IPR013529">
    <property type="entry name" value="Glyco_hydro_42_N"/>
</dbReference>
<dbReference type="InterPro" id="IPR018087">
    <property type="entry name" value="Glyco_hydro_5_CS"/>
</dbReference>
<accession>A0A1I0HPZ9</accession>
<evidence type="ECO:0000256" key="9">
    <source>
        <dbReference type="ARBA" id="ARBA00023326"/>
    </source>
</evidence>
<keyword evidence="7" id="KW-0119">Carbohydrate metabolism</keyword>
<evidence type="ECO:0000256" key="2">
    <source>
        <dbReference type="ARBA" id="ARBA00005940"/>
    </source>
</evidence>
<evidence type="ECO:0000256" key="1">
    <source>
        <dbReference type="ARBA" id="ARBA00001412"/>
    </source>
</evidence>
<evidence type="ECO:0000313" key="12">
    <source>
        <dbReference type="EMBL" id="SET86076.1"/>
    </source>
</evidence>
<dbReference type="PANTHER" id="PTHR36447:SF2">
    <property type="entry name" value="BETA-GALACTOSIDASE YESZ"/>
    <property type="match status" value="1"/>
</dbReference>
<keyword evidence="9" id="KW-0624">Polysaccharide degradation</keyword>
<dbReference type="EMBL" id="FOIM01000017">
    <property type="protein sequence ID" value="SET86076.1"/>
    <property type="molecule type" value="Genomic_DNA"/>
</dbReference>
<keyword evidence="5" id="KW-0378">Hydrolase</keyword>
<reference evidence="13" key="1">
    <citation type="submission" date="2016-10" db="EMBL/GenBank/DDBJ databases">
        <authorList>
            <person name="Varghese N."/>
            <person name="Submissions S."/>
        </authorList>
    </citation>
    <scope>NUCLEOTIDE SEQUENCE [LARGE SCALE GENOMIC DNA]</scope>
    <source>
        <strain evidence="13">NLAE-zl-G277</strain>
    </source>
</reference>
<keyword evidence="4" id="KW-0479">Metal-binding</keyword>
<evidence type="ECO:0000256" key="5">
    <source>
        <dbReference type="ARBA" id="ARBA00022801"/>
    </source>
</evidence>
<dbReference type="CDD" id="cd03143">
    <property type="entry name" value="A4_beta-galactosidase_middle_domain"/>
    <property type="match status" value="1"/>
</dbReference>
<dbReference type="Pfam" id="PF08532">
    <property type="entry name" value="Glyco_hydro_42M"/>
    <property type="match status" value="1"/>
</dbReference>